<protein>
    <recommendedName>
        <fullName evidence="3">NADAR domain-containing protein</fullName>
    </recommendedName>
</protein>
<dbReference type="AlphaFoldDB" id="A0A8W8JEP3"/>
<dbReference type="InterPro" id="IPR037238">
    <property type="entry name" value="YbiA-like_sf"/>
</dbReference>
<reference evidence="4" key="1">
    <citation type="submission" date="2022-08" db="UniProtKB">
        <authorList>
            <consortium name="EnsemblMetazoa"/>
        </authorList>
    </citation>
    <scope>IDENTIFICATION</scope>
    <source>
        <strain evidence="4">05x7-T-G4-1.051#20</strain>
    </source>
</reference>
<keyword evidence="2" id="KW-0472">Membrane</keyword>
<keyword evidence="2" id="KW-1133">Transmembrane helix</keyword>
<name>A0A8W8JEP3_MAGGI</name>
<evidence type="ECO:0000313" key="4">
    <source>
        <dbReference type="EnsemblMetazoa" id="G18847.4:cds"/>
    </source>
</evidence>
<feature type="compositionally biased region" description="Basic and acidic residues" evidence="1">
    <location>
        <begin position="256"/>
        <end position="300"/>
    </location>
</feature>
<evidence type="ECO:0000259" key="3">
    <source>
        <dbReference type="Pfam" id="PF08719"/>
    </source>
</evidence>
<keyword evidence="5" id="KW-1185">Reference proteome</keyword>
<dbReference type="Pfam" id="PF08719">
    <property type="entry name" value="NADAR"/>
    <property type="match status" value="1"/>
</dbReference>
<dbReference type="EnsemblMetazoa" id="G18847.4">
    <property type="protein sequence ID" value="G18847.4:cds"/>
    <property type="gene ID" value="G18847"/>
</dbReference>
<dbReference type="PROSITE" id="PS51257">
    <property type="entry name" value="PROKAR_LIPOPROTEIN"/>
    <property type="match status" value="1"/>
</dbReference>
<dbReference type="SUPFAM" id="SSF143990">
    <property type="entry name" value="YbiA-like"/>
    <property type="match status" value="1"/>
</dbReference>
<accession>A0A8W8JEP3</accession>
<feature type="domain" description="NADAR" evidence="3">
    <location>
        <begin position="345"/>
        <end position="495"/>
    </location>
</feature>
<organism evidence="4 5">
    <name type="scientific">Magallana gigas</name>
    <name type="common">Pacific oyster</name>
    <name type="synonym">Crassostrea gigas</name>
    <dbReference type="NCBI Taxonomy" id="29159"/>
    <lineage>
        <taxon>Eukaryota</taxon>
        <taxon>Metazoa</taxon>
        <taxon>Spiralia</taxon>
        <taxon>Lophotrochozoa</taxon>
        <taxon>Mollusca</taxon>
        <taxon>Bivalvia</taxon>
        <taxon>Autobranchia</taxon>
        <taxon>Pteriomorphia</taxon>
        <taxon>Ostreida</taxon>
        <taxon>Ostreoidea</taxon>
        <taxon>Ostreidae</taxon>
        <taxon>Magallana</taxon>
    </lineage>
</organism>
<sequence length="498" mass="58101">MLRSSKHEKTASCEIMKMSLISVIIFACLTLMVSASISMMCPESIPTVSIVPRCPSDAMEWKLAAERKKCDVLGKIQNCTEEDKFMYHCVLNRDATMLLEVCAPMHYMSGYCARFSELHKRIINDPALDCAKFDPPCPTRFQSNESYKYQACYSNIPKLIKSSPEYHHQENQTEKDTSTDAIIVNTFLAIFVIITVALIILLLVGYKLHWIEFNRDGKPEERTAEEKGFLVGNSEHFKDQTDENDEEMKISNLHLELSKATEENEVGKKESMDKERDMDEINKEESEKDEKKETEDAERNKEAFIVNDVHNKEFERESRRPTTPEFSNFREENKQSENEKDKFEYFWQKESVFSQWYPSKFVVDGVEYSCAEQYMMQQKAILMDDMETADIIMALDAPNEMKQYGRYVKNFSQTLWDQHCTRIVEKGNIAKFSQNDDLKMTLFSTYPKTLVEASPYDKVWGIGLRQNDRRAWNKSTWLGKNLLGEILTRVRDKLREEM</sequence>
<keyword evidence="2" id="KW-0812">Transmembrane</keyword>
<evidence type="ECO:0000313" key="5">
    <source>
        <dbReference type="Proteomes" id="UP000005408"/>
    </source>
</evidence>
<dbReference type="InterPro" id="IPR012816">
    <property type="entry name" value="NADAR"/>
</dbReference>
<dbReference type="Gene3D" id="1.10.357.40">
    <property type="entry name" value="YbiA-like"/>
    <property type="match status" value="1"/>
</dbReference>
<feature type="region of interest" description="Disordered" evidence="1">
    <location>
        <begin position="225"/>
        <end position="300"/>
    </location>
</feature>
<proteinExistence type="predicted"/>
<dbReference type="CDD" id="cd15457">
    <property type="entry name" value="NADAR"/>
    <property type="match status" value="1"/>
</dbReference>
<feature type="transmembrane region" description="Helical" evidence="2">
    <location>
        <begin position="182"/>
        <end position="206"/>
    </location>
</feature>
<dbReference type="Proteomes" id="UP000005408">
    <property type="component" value="Unassembled WGS sequence"/>
</dbReference>
<evidence type="ECO:0000256" key="2">
    <source>
        <dbReference type="SAM" id="Phobius"/>
    </source>
</evidence>
<dbReference type="NCBIfam" id="TIGR02464">
    <property type="entry name" value="ribofla_fusion"/>
    <property type="match status" value="1"/>
</dbReference>
<evidence type="ECO:0000256" key="1">
    <source>
        <dbReference type="SAM" id="MobiDB-lite"/>
    </source>
</evidence>
<feature type="region of interest" description="Disordered" evidence="1">
    <location>
        <begin position="313"/>
        <end position="335"/>
    </location>
</feature>